<accession>A0A376PW13</accession>
<name>A0A376PW13_ECOLX</name>
<keyword evidence="1" id="KW-0812">Transmembrane</keyword>
<dbReference type="EMBL" id="UGBW01000003">
    <property type="protein sequence ID" value="STH82736.1"/>
    <property type="molecule type" value="Genomic_DNA"/>
</dbReference>
<feature type="transmembrane region" description="Helical" evidence="1">
    <location>
        <begin position="20"/>
        <end position="39"/>
    </location>
</feature>
<evidence type="ECO:0000313" key="3">
    <source>
        <dbReference type="Proteomes" id="UP000255093"/>
    </source>
</evidence>
<protein>
    <submittedName>
        <fullName evidence="2">Uncharacterized protein</fullName>
    </submittedName>
</protein>
<reference evidence="2 3" key="1">
    <citation type="submission" date="2018-06" db="EMBL/GenBank/DDBJ databases">
        <authorList>
            <consortium name="Pathogen Informatics"/>
            <person name="Doyle S."/>
        </authorList>
    </citation>
    <scope>NUCLEOTIDE SEQUENCE [LARGE SCALE GENOMIC DNA]</scope>
    <source>
        <strain evidence="2 3">NCTC8621</strain>
    </source>
</reference>
<evidence type="ECO:0000313" key="2">
    <source>
        <dbReference type="EMBL" id="STH82736.1"/>
    </source>
</evidence>
<organism evidence="2 3">
    <name type="scientific">Escherichia coli</name>
    <dbReference type="NCBI Taxonomy" id="562"/>
    <lineage>
        <taxon>Bacteria</taxon>
        <taxon>Pseudomonadati</taxon>
        <taxon>Pseudomonadota</taxon>
        <taxon>Gammaproteobacteria</taxon>
        <taxon>Enterobacterales</taxon>
        <taxon>Enterobacteriaceae</taxon>
        <taxon>Escherichia</taxon>
    </lineage>
</organism>
<gene>
    <name evidence="2" type="ORF">NCTC8621_02736</name>
</gene>
<evidence type="ECO:0000256" key="1">
    <source>
        <dbReference type="SAM" id="Phobius"/>
    </source>
</evidence>
<dbReference type="AlphaFoldDB" id="A0A376PW13"/>
<keyword evidence="1" id="KW-1133">Transmembrane helix</keyword>
<dbReference type="Proteomes" id="UP000255093">
    <property type="component" value="Unassembled WGS sequence"/>
</dbReference>
<proteinExistence type="predicted"/>
<keyword evidence="1" id="KW-0472">Membrane</keyword>
<sequence length="41" mass="5043">MFAKMTNFLRVLIRKLQLYLFPLLLLLLYLRLLLVQSIFHH</sequence>